<keyword evidence="2" id="KW-0812">Transmembrane</keyword>
<feature type="transmembrane region" description="Helical" evidence="2">
    <location>
        <begin position="43"/>
        <end position="67"/>
    </location>
</feature>
<keyword evidence="2" id="KW-1133">Transmembrane helix</keyword>
<evidence type="ECO:0000313" key="4">
    <source>
        <dbReference type="Proteomes" id="UP000477680"/>
    </source>
</evidence>
<dbReference type="KEGG" id="kim:G3T16_19215"/>
<reference evidence="3 4" key="1">
    <citation type="submission" date="2020-02" db="EMBL/GenBank/DDBJ databases">
        <title>Genome sequencing for Kineobactrum sp. M2.</title>
        <authorList>
            <person name="Park S.-J."/>
        </authorList>
    </citation>
    <scope>NUCLEOTIDE SEQUENCE [LARGE SCALE GENOMIC DNA]</scope>
    <source>
        <strain evidence="3 4">M2</strain>
    </source>
</reference>
<sequence>MEAVLDATQWPAMAATLIAAWLVGSQSANKRRWGFGWFILSNVLWIVWGWYASAYALIALQVGLFAINIRGSRKNEAASADSRIRPSREARP</sequence>
<dbReference type="Proteomes" id="UP000477680">
    <property type="component" value="Chromosome"/>
</dbReference>
<proteinExistence type="predicted"/>
<gene>
    <name evidence="3" type="ORF">G3T16_19215</name>
</gene>
<evidence type="ECO:0008006" key="5">
    <source>
        <dbReference type="Google" id="ProtNLM"/>
    </source>
</evidence>
<keyword evidence="2" id="KW-0472">Membrane</keyword>
<keyword evidence="4" id="KW-1185">Reference proteome</keyword>
<name>A0A6C0U5K4_9GAMM</name>
<evidence type="ECO:0000256" key="1">
    <source>
        <dbReference type="SAM" id="MobiDB-lite"/>
    </source>
</evidence>
<evidence type="ECO:0000313" key="3">
    <source>
        <dbReference type="EMBL" id="QIB67218.1"/>
    </source>
</evidence>
<evidence type="ECO:0000256" key="2">
    <source>
        <dbReference type="SAM" id="Phobius"/>
    </source>
</evidence>
<dbReference type="RefSeq" id="WP_163496645.1">
    <property type="nucleotide sequence ID" value="NZ_CP048711.1"/>
</dbReference>
<protein>
    <recommendedName>
        <fullName evidence="5">Amino acid transporter</fullName>
    </recommendedName>
</protein>
<dbReference type="AlphaFoldDB" id="A0A6C0U5K4"/>
<organism evidence="3 4">
    <name type="scientific">Kineobactrum salinum</name>
    <dbReference type="NCBI Taxonomy" id="2708301"/>
    <lineage>
        <taxon>Bacteria</taxon>
        <taxon>Pseudomonadati</taxon>
        <taxon>Pseudomonadota</taxon>
        <taxon>Gammaproteobacteria</taxon>
        <taxon>Cellvibrionales</taxon>
        <taxon>Halieaceae</taxon>
        <taxon>Kineobactrum</taxon>
    </lineage>
</organism>
<accession>A0A6C0U5K4</accession>
<feature type="compositionally biased region" description="Basic and acidic residues" evidence="1">
    <location>
        <begin position="82"/>
        <end position="92"/>
    </location>
</feature>
<feature type="region of interest" description="Disordered" evidence="1">
    <location>
        <begin position="73"/>
        <end position="92"/>
    </location>
</feature>
<dbReference type="EMBL" id="CP048711">
    <property type="protein sequence ID" value="QIB67218.1"/>
    <property type="molecule type" value="Genomic_DNA"/>
</dbReference>